<dbReference type="InterPro" id="IPR019887">
    <property type="entry name" value="Tscrpt_reg_AsnC/Lrp_C"/>
</dbReference>
<accession>A0A4R4P9G4</accession>
<keyword evidence="2" id="KW-0238">DNA-binding</keyword>
<evidence type="ECO:0000256" key="3">
    <source>
        <dbReference type="ARBA" id="ARBA00023163"/>
    </source>
</evidence>
<feature type="domain" description="HTH asnC-type" evidence="4">
    <location>
        <begin position="22"/>
        <end position="83"/>
    </location>
</feature>
<dbReference type="InterPro" id="IPR011008">
    <property type="entry name" value="Dimeric_a/b-barrel"/>
</dbReference>
<dbReference type="InterPro" id="IPR036388">
    <property type="entry name" value="WH-like_DNA-bd_sf"/>
</dbReference>
<dbReference type="PROSITE" id="PS50956">
    <property type="entry name" value="HTH_ASNC_2"/>
    <property type="match status" value="1"/>
</dbReference>
<dbReference type="PRINTS" id="PR00033">
    <property type="entry name" value="HTHASNC"/>
</dbReference>
<dbReference type="SUPFAM" id="SSF54909">
    <property type="entry name" value="Dimeric alpha+beta barrel"/>
    <property type="match status" value="1"/>
</dbReference>
<evidence type="ECO:0000313" key="5">
    <source>
        <dbReference type="EMBL" id="TDC18945.1"/>
    </source>
</evidence>
<keyword evidence="1" id="KW-0805">Transcription regulation</keyword>
<name>A0A4R4P9G4_9ACTN</name>
<dbReference type="GO" id="GO:0043565">
    <property type="term" value="F:sequence-specific DNA binding"/>
    <property type="evidence" value="ECO:0007669"/>
    <property type="project" value="InterPro"/>
</dbReference>
<dbReference type="InterPro" id="IPR019888">
    <property type="entry name" value="Tscrpt_reg_AsnC-like"/>
</dbReference>
<dbReference type="Pfam" id="PF01037">
    <property type="entry name" value="AsnC_trans_reg"/>
    <property type="match status" value="1"/>
</dbReference>
<keyword evidence="6" id="KW-1185">Reference proteome</keyword>
<evidence type="ECO:0000313" key="6">
    <source>
        <dbReference type="Proteomes" id="UP000295431"/>
    </source>
</evidence>
<dbReference type="Gene3D" id="3.30.70.920">
    <property type="match status" value="1"/>
</dbReference>
<proteinExistence type="predicted"/>
<sequence length="171" mass="18723">MDHLSPDTPPLAGHDGRSAAPLDDLDRAIVRELRADGRISMRALAEKVSVSRSNAYTRVERLIADGVVTGFTAQVDPVRAGLGTAAYVLVNIEQNSWRKVSAELRTMAHVEHLAFVGGDVDLVMLVRTPDNASLRDVVLARIHAVEGVRATRTWLIFDEIPAEPAEHEKRS</sequence>
<organism evidence="5 6">
    <name type="scientific">Actinomadura bangladeshensis</name>
    <dbReference type="NCBI Taxonomy" id="453573"/>
    <lineage>
        <taxon>Bacteria</taxon>
        <taxon>Bacillati</taxon>
        <taxon>Actinomycetota</taxon>
        <taxon>Actinomycetes</taxon>
        <taxon>Streptosporangiales</taxon>
        <taxon>Thermomonosporaceae</taxon>
        <taxon>Actinomadura</taxon>
    </lineage>
</organism>
<dbReference type="SUPFAM" id="SSF46785">
    <property type="entry name" value="Winged helix' DNA-binding domain"/>
    <property type="match status" value="1"/>
</dbReference>
<protein>
    <submittedName>
        <fullName evidence="5">Lrp/AsnC family transcriptional regulator</fullName>
    </submittedName>
</protein>
<dbReference type="OrthoDB" id="3396933at2"/>
<dbReference type="RefSeq" id="WP_131937558.1">
    <property type="nucleotide sequence ID" value="NZ_BAAAMX010000003.1"/>
</dbReference>
<dbReference type="GO" id="GO:0005829">
    <property type="term" value="C:cytosol"/>
    <property type="evidence" value="ECO:0007669"/>
    <property type="project" value="TreeGrafter"/>
</dbReference>
<evidence type="ECO:0000259" key="4">
    <source>
        <dbReference type="PROSITE" id="PS50956"/>
    </source>
</evidence>
<dbReference type="InterPro" id="IPR036390">
    <property type="entry name" value="WH_DNA-bd_sf"/>
</dbReference>
<dbReference type="Pfam" id="PF13412">
    <property type="entry name" value="HTH_24"/>
    <property type="match status" value="1"/>
</dbReference>
<gene>
    <name evidence="5" type="ORF">E1284_05070</name>
</gene>
<dbReference type="Proteomes" id="UP000295431">
    <property type="component" value="Unassembled WGS sequence"/>
</dbReference>
<dbReference type="InterPro" id="IPR000485">
    <property type="entry name" value="AsnC-type_HTH_dom"/>
</dbReference>
<evidence type="ECO:0000256" key="1">
    <source>
        <dbReference type="ARBA" id="ARBA00023015"/>
    </source>
</evidence>
<keyword evidence="3" id="KW-0804">Transcription</keyword>
<comment type="caution">
    <text evidence="5">The sequence shown here is derived from an EMBL/GenBank/DDBJ whole genome shotgun (WGS) entry which is preliminary data.</text>
</comment>
<dbReference type="SMART" id="SM00344">
    <property type="entry name" value="HTH_ASNC"/>
    <property type="match status" value="1"/>
</dbReference>
<evidence type="ECO:0000256" key="2">
    <source>
        <dbReference type="ARBA" id="ARBA00023125"/>
    </source>
</evidence>
<reference evidence="5 6" key="1">
    <citation type="submission" date="2019-03" db="EMBL/GenBank/DDBJ databases">
        <title>Draft genome sequences of novel Actinobacteria.</title>
        <authorList>
            <person name="Sahin N."/>
            <person name="Ay H."/>
            <person name="Saygin H."/>
        </authorList>
    </citation>
    <scope>NUCLEOTIDE SEQUENCE [LARGE SCALE GENOMIC DNA]</scope>
    <source>
        <strain evidence="5 6">DSM 45347</strain>
    </source>
</reference>
<dbReference type="PANTHER" id="PTHR30154">
    <property type="entry name" value="LEUCINE-RESPONSIVE REGULATORY PROTEIN"/>
    <property type="match status" value="1"/>
</dbReference>
<dbReference type="GO" id="GO:0043200">
    <property type="term" value="P:response to amino acid"/>
    <property type="evidence" value="ECO:0007669"/>
    <property type="project" value="TreeGrafter"/>
</dbReference>
<dbReference type="Gene3D" id="1.10.10.10">
    <property type="entry name" value="Winged helix-like DNA-binding domain superfamily/Winged helix DNA-binding domain"/>
    <property type="match status" value="1"/>
</dbReference>
<dbReference type="PANTHER" id="PTHR30154:SF34">
    <property type="entry name" value="TRANSCRIPTIONAL REGULATOR AZLB"/>
    <property type="match status" value="1"/>
</dbReference>
<dbReference type="EMBL" id="SMJW01000014">
    <property type="protein sequence ID" value="TDC18945.1"/>
    <property type="molecule type" value="Genomic_DNA"/>
</dbReference>
<dbReference type="AlphaFoldDB" id="A0A4R4P9G4"/>